<keyword evidence="3" id="KW-1185">Reference proteome</keyword>
<dbReference type="InterPro" id="IPR055270">
    <property type="entry name" value="Glyco_tran_10_C"/>
</dbReference>
<dbReference type="AlphaFoldDB" id="A0A5C6CS02"/>
<dbReference type="InterPro" id="IPR038577">
    <property type="entry name" value="GT10-like_C_sf"/>
</dbReference>
<evidence type="ECO:0000259" key="1">
    <source>
        <dbReference type="Pfam" id="PF00852"/>
    </source>
</evidence>
<feature type="domain" description="Fucosyltransferase C-terminal" evidence="1">
    <location>
        <begin position="146"/>
        <end position="248"/>
    </location>
</feature>
<comment type="caution">
    <text evidence="2">The sequence shown here is derived from an EMBL/GenBank/DDBJ whole genome shotgun (WGS) entry which is preliminary data.</text>
</comment>
<organism evidence="2 3">
    <name type="scientific">Novipirellula galeiformis</name>
    <dbReference type="NCBI Taxonomy" id="2528004"/>
    <lineage>
        <taxon>Bacteria</taxon>
        <taxon>Pseudomonadati</taxon>
        <taxon>Planctomycetota</taxon>
        <taxon>Planctomycetia</taxon>
        <taxon>Pirellulales</taxon>
        <taxon>Pirellulaceae</taxon>
        <taxon>Novipirellula</taxon>
    </lineage>
</organism>
<dbReference type="SUPFAM" id="SSF53756">
    <property type="entry name" value="UDP-Glycosyltransferase/glycogen phosphorylase"/>
    <property type="match status" value="1"/>
</dbReference>
<dbReference type="Gene3D" id="3.40.50.11660">
    <property type="entry name" value="Glycosyl transferase family 10, C-terminal domain"/>
    <property type="match status" value="1"/>
</dbReference>
<sequence length="319" mass="37365">MKRSVLNIDCYGHRTAKSLDVTCEQTQLRFRFEDGKSEAMRYHLGLFLDYFATTGRSYLRYPKRLRIAVLSEPNTSVPFFEDVNLCNRFAIVLTHDARLLERGFPYRELVFGTNWLGDDSLERRDYNKIRLVSMIGAHHQNPVAGHVLRNEVIARLANRSGVDRFGKGVKWIDSKMDGLADYAFSIAMENCSRDAYFSEKIIDCLLTETVPIYYGCDGIHRYFDERGLISFQSVDELESILDSLSWQRYEQMRPFVLQNRDRAISQKWATRPQLYERIAAEILDHYGCLNRHASPTLFRIAQDVRHRMRRVSRSPRDRK</sequence>
<reference evidence="2 3" key="1">
    <citation type="submission" date="2019-02" db="EMBL/GenBank/DDBJ databases">
        <title>Deep-cultivation of Planctomycetes and their phenomic and genomic characterization uncovers novel biology.</title>
        <authorList>
            <person name="Wiegand S."/>
            <person name="Jogler M."/>
            <person name="Boedeker C."/>
            <person name="Pinto D."/>
            <person name="Vollmers J."/>
            <person name="Rivas-Marin E."/>
            <person name="Kohn T."/>
            <person name="Peeters S.H."/>
            <person name="Heuer A."/>
            <person name="Rast P."/>
            <person name="Oberbeckmann S."/>
            <person name="Bunk B."/>
            <person name="Jeske O."/>
            <person name="Meyerdierks A."/>
            <person name="Storesund J.E."/>
            <person name="Kallscheuer N."/>
            <person name="Luecker S."/>
            <person name="Lage O.M."/>
            <person name="Pohl T."/>
            <person name="Merkel B.J."/>
            <person name="Hornburger P."/>
            <person name="Mueller R.-W."/>
            <person name="Bruemmer F."/>
            <person name="Labrenz M."/>
            <person name="Spormann A.M."/>
            <person name="Op Den Camp H."/>
            <person name="Overmann J."/>
            <person name="Amann R."/>
            <person name="Jetten M.S.M."/>
            <person name="Mascher T."/>
            <person name="Medema M.H."/>
            <person name="Devos D.P."/>
            <person name="Kaster A.-K."/>
            <person name="Ovreas L."/>
            <person name="Rohde M."/>
            <person name="Galperin M.Y."/>
            <person name="Jogler C."/>
        </authorList>
    </citation>
    <scope>NUCLEOTIDE SEQUENCE [LARGE SCALE GENOMIC DNA]</scope>
    <source>
        <strain evidence="2 3">Pla52o</strain>
    </source>
</reference>
<accession>A0A5C6CS02</accession>
<dbReference type="Pfam" id="PF00852">
    <property type="entry name" value="Glyco_transf_10"/>
    <property type="match status" value="1"/>
</dbReference>
<name>A0A5C6CS02_9BACT</name>
<dbReference type="EMBL" id="SJPT01000001">
    <property type="protein sequence ID" value="TWU27178.1"/>
    <property type="molecule type" value="Genomic_DNA"/>
</dbReference>
<dbReference type="Proteomes" id="UP000316304">
    <property type="component" value="Unassembled WGS sequence"/>
</dbReference>
<proteinExistence type="predicted"/>
<evidence type="ECO:0000313" key="3">
    <source>
        <dbReference type="Proteomes" id="UP000316304"/>
    </source>
</evidence>
<keyword evidence="2" id="KW-0328">Glycosyltransferase</keyword>
<gene>
    <name evidence="2" type="ORF">Pla52o_10420</name>
</gene>
<evidence type="ECO:0000313" key="2">
    <source>
        <dbReference type="EMBL" id="TWU27178.1"/>
    </source>
</evidence>
<protein>
    <submittedName>
        <fullName evidence="2">Glycosyltransferase family 10 (Fucosyltransferase)</fullName>
    </submittedName>
</protein>
<keyword evidence="2" id="KW-0808">Transferase</keyword>
<dbReference type="OrthoDB" id="9791032at2"/>
<dbReference type="GO" id="GO:0016757">
    <property type="term" value="F:glycosyltransferase activity"/>
    <property type="evidence" value="ECO:0007669"/>
    <property type="project" value="UniProtKB-KW"/>
</dbReference>